<organism evidence="4 5">
    <name type="scientific">Litorilituus sediminis</name>
    <dbReference type="NCBI Taxonomy" id="718192"/>
    <lineage>
        <taxon>Bacteria</taxon>
        <taxon>Pseudomonadati</taxon>
        <taxon>Pseudomonadota</taxon>
        <taxon>Gammaproteobacteria</taxon>
        <taxon>Alteromonadales</taxon>
        <taxon>Colwelliaceae</taxon>
        <taxon>Litorilituus</taxon>
    </lineage>
</organism>
<dbReference type="RefSeq" id="WP_130601130.1">
    <property type="nucleotide sequence ID" value="NZ_CP034759.1"/>
</dbReference>
<dbReference type="PROSITE" id="PS51257">
    <property type="entry name" value="PROKAR_LIPOPROTEIN"/>
    <property type="match status" value="1"/>
</dbReference>
<dbReference type="PROSITE" id="PS51782">
    <property type="entry name" value="LYSM"/>
    <property type="match status" value="1"/>
</dbReference>
<dbReference type="Pfam" id="PF13181">
    <property type="entry name" value="TPR_8"/>
    <property type="match status" value="1"/>
</dbReference>
<dbReference type="Pfam" id="PF01476">
    <property type="entry name" value="LysM"/>
    <property type="match status" value="1"/>
</dbReference>
<dbReference type="SUPFAM" id="SSF81901">
    <property type="entry name" value="HCP-like"/>
    <property type="match status" value="1"/>
</dbReference>
<evidence type="ECO:0000256" key="2">
    <source>
        <dbReference type="SAM" id="MobiDB-lite"/>
    </source>
</evidence>
<reference evidence="4 5" key="1">
    <citation type="submission" date="2018-12" db="EMBL/GenBank/DDBJ databases">
        <title>Complete genome of Litorilituus sediminis.</title>
        <authorList>
            <person name="Liu A."/>
            <person name="Rong J."/>
        </authorList>
    </citation>
    <scope>NUCLEOTIDE SEQUENCE [LARGE SCALE GENOMIC DNA]</scope>
    <source>
        <strain evidence="4 5">JCM 17549</strain>
    </source>
</reference>
<dbReference type="SMART" id="SM00257">
    <property type="entry name" value="LysM"/>
    <property type="match status" value="1"/>
</dbReference>
<dbReference type="InterPro" id="IPR019734">
    <property type="entry name" value="TPR_rpt"/>
</dbReference>
<dbReference type="EMBL" id="CP034759">
    <property type="protein sequence ID" value="QBG35699.1"/>
    <property type="molecule type" value="Genomic_DNA"/>
</dbReference>
<feature type="compositionally biased region" description="Low complexity" evidence="2">
    <location>
        <begin position="423"/>
        <end position="433"/>
    </location>
</feature>
<evidence type="ECO:0000256" key="1">
    <source>
        <dbReference type="PROSITE-ProRule" id="PRU00339"/>
    </source>
</evidence>
<dbReference type="SMART" id="SM00028">
    <property type="entry name" value="TPR"/>
    <property type="match status" value="4"/>
</dbReference>
<feature type="repeat" description="TPR" evidence="1">
    <location>
        <begin position="81"/>
        <end position="114"/>
    </location>
</feature>
<dbReference type="PANTHER" id="PTHR12558:SF13">
    <property type="entry name" value="CELL DIVISION CYCLE PROTEIN 27 HOMOLOG"/>
    <property type="match status" value="1"/>
</dbReference>
<feature type="domain" description="LysM" evidence="3">
    <location>
        <begin position="641"/>
        <end position="685"/>
    </location>
</feature>
<feature type="compositionally biased region" description="Polar residues" evidence="2">
    <location>
        <begin position="439"/>
        <end position="471"/>
    </location>
</feature>
<gene>
    <name evidence="4" type="primary">pilW</name>
    <name evidence="4" type="ORF">EMK97_08245</name>
</gene>
<protein>
    <submittedName>
        <fullName evidence="4">Type IV pilus biogenesis/stability protein PilW</fullName>
    </submittedName>
</protein>
<dbReference type="Pfam" id="PF13424">
    <property type="entry name" value="TPR_12"/>
    <property type="match status" value="1"/>
</dbReference>
<feature type="compositionally biased region" description="Polar residues" evidence="2">
    <location>
        <begin position="559"/>
        <end position="584"/>
    </location>
</feature>
<dbReference type="Proteomes" id="UP000290244">
    <property type="component" value="Chromosome"/>
</dbReference>
<sequence>MDKTFAKSLFANLVIASSVLGLSGCVTQNFENDEPVVENQANRDDMAATRISLGLGYLKMGNMPQAKLNLEKAKRFAPDMVQVYTAFAHYYETVGEFELTEESYKKALSLKSDDGDTLNNYGVFLCRQDKITEAEKQFLKAIAVPSYLLVAQSYQNLSACFLQEDDFDKAEHYLEKAILHSPNSSAALFQMVRLQYAKANYARAKYFQQKFEKNTRRFSAESLALAYKVHVKLANPRVAKNYGTMLVKMFPQSWEAKQYLLNELEVIDADNLAKRYQLTQHKTKAQSGSQKRVVRLSPNRKAPISSSKKKQASLAKTNSQATSQATEQVNTKTTQTVAVARKVAPEAVAAPVVVAANSSSAQNTAHVLSSAHDSTNVTASTTNAVAAEPVNEEVTAINSATAATDSQGVVATSNDAVASDVEQSSSTASQAAQEDLIASDSNGVTKNPDTKNSVTENTAANISATDNTPTDNAPIDEVVTELAAESAAEKTSAVVDNMSVSDAEPTFTQPVPAKRDQPLPEAVIESPTPREQVDSEASIAAAIQEKEQQLSAMLAEQENLTPQAEQAPNLTEQAEQNSRSNDVTAATAVKEPTSEPVTQEVATEDSKQIAPANEPVDSTAVVEQANDEIEEKVEQVEQEQLTHKVSAGETLFAISVKYNVKIKALREWNDISANNKLRIGQKLVVADPNQ</sequence>
<dbReference type="PANTHER" id="PTHR12558">
    <property type="entry name" value="CELL DIVISION CYCLE 16,23,27"/>
    <property type="match status" value="1"/>
</dbReference>
<feature type="compositionally biased region" description="Polar residues" evidence="2">
    <location>
        <begin position="280"/>
        <end position="290"/>
    </location>
</feature>
<keyword evidence="1" id="KW-0802">TPR repeat</keyword>
<feature type="compositionally biased region" description="Polar residues" evidence="2">
    <location>
        <begin position="317"/>
        <end position="333"/>
    </location>
</feature>
<dbReference type="CDD" id="cd00118">
    <property type="entry name" value="LysM"/>
    <property type="match status" value="1"/>
</dbReference>
<proteinExistence type="predicted"/>
<dbReference type="AlphaFoldDB" id="A0A4P6P699"/>
<keyword evidence="5" id="KW-1185">Reference proteome</keyword>
<dbReference type="InterPro" id="IPR011990">
    <property type="entry name" value="TPR-like_helical_dom_sf"/>
</dbReference>
<dbReference type="InterPro" id="IPR013360">
    <property type="entry name" value="Pilus_4_PilW"/>
</dbReference>
<evidence type="ECO:0000259" key="3">
    <source>
        <dbReference type="PROSITE" id="PS51782"/>
    </source>
</evidence>
<dbReference type="OrthoDB" id="9814042at2"/>
<dbReference type="InterPro" id="IPR018392">
    <property type="entry name" value="LysM"/>
</dbReference>
<dbReference type="PROSITE" id="PS50005">
    <property type="entry name" value="TPR"/>
    <property type="match status" value="3"/>
</dbReference>
<dbReference type="SUPFAM" id="SSF54106">
    <property type="entry name" value="LysM domain"/>
    <property type="match status" value="1"/>
</dbReference>
<feature type="region of interest" description="Disordered" evidence="2">
    <location>
        <begin position="559"/>
        <end position="619"/>
    </location>
</feature>
<evidence type="ECO:0000313" key="5">
    <source>
        <dbReference type="Proteomes" id="UP000290244"/>
    </source>
</evidence>
<name>A0A4P6P699_9GAMM</name>
<accession>A0A4P6P699</accession>
<dbReference type="NCBIfam" id="TIGR02521">
    <property type="entry name" value="type_IV_pilW"/>
    <property type="match status" value="1"/>
</dbReference>
<dbReference type="KEGG" id="lsd:EMK97_08245"/>
<feature type="repeat" description="TPR" evidence="1">
    <location>
        <begin position="151"/>
        <end position="184"/>
    </location>
</feature>
<evidence type="ECO:0000313" key="4">
    <source>
        <dbReference type="EMBL" id="QBG35699.1"/>
    </source>
</evidence>
<feature type="region of interest" description="Disordered" evidence="2">
    <location>
        <begin position="420"/>
        <end position="472"/>
    </location>
</feature>
<dbReference type="InterPro" id="IPR036779">
    <property type="entry name" value="LysM_dom_sf"/>
</dbReference>
<dbReference type="Gene3D" id="1.25.40.10">
    <property type="entry name" value="Tetratricopeptide repeat domain"/>
    <property type="match status" value="1"/>
</dbReference>
<feature type="repeat" description="TPR" evidence="1">
    <location>
        <begin position="47"/>
        <end position="80"/>
    </location>
</feature>
<dbReference type="Gene3D" id="3.10.350.10">
    <property type="entry name" value="LysM domain"/>
    <property type="match status" value="1"/>
</dbReference>
<feature type="region of interest" description="Disordered" evidence="2">
    <location>
        <begin position="280"/>
        <end position="333"/>
    </location>
</feature>